<evidence type="ECO:0000256" key="6">
    <source>
        <dbReference type="ARBA" id="ARBA00022755"/>
    </source>
</evidence>
<dbReference type="PANTHER" id="PTHR43172:SF1">
    <property type="entry name" value="ADENYLOSUCCINATE LYASE"/>
    <property type="match status" value="1"/>
</dbReference>
<dbReference type="PANTHER" id="PTHR43172">
    <property type="entry name" value="ADENYLOSUCCINATE LYASE"/>
    <property type="match status" value="1"/>
</dbReference>
<keyword evidence="6 12" id="KW-0658">Purine biosynthesis</keyword>
<proteinExistence type="inferred from homology"/>
<name>A0A0B6ANR6_PRIM2</name>
<organism evidence="14 15">
    <name type="scientific">Priestia megaterium (strain ATCC 14581 / DSM 32 / CCUG 1817 / JCM 2506 / NBRC 15308 / NCIMB 9376 / NCTC 10342 / NRRL B-14308 / VKM B-512 / Ford 19)</name>
    <name type="common">Bacillus megaterium</name>
    <dbReference type="NCBI Taxonomy" id="1348623"/>
    <lineage>
        <taxon>Bacteria</taxon>
        <taxon>Bacillati</taxon>
        <taxon>Bacillota</taxon>
        <taxon>Bacilli</taxon>
        <taxon>Bacillales</taxon>
        <taxon>Bacillaceae</taxon>
        <taxon>Priestia</taxon>
    </lineage>
</organism>
<dbReference type="FunFam" id="1.10.40.30:FF:000007">
    <property type="entry name" value="Adenylosuccinate lyase"/>
    <property type="match status" value="1"/>
</dbReference>
<dbReference type="InterPro" id="IPR020557">
    <property type="entry name" value="Fumarate_lyase_CS"/>
</dbReference>
<dbReference type="NCBIfam" id="TIGR00928">
    <property type="entry name" value="purB"/>
    <property type="match status" value="1"/>
</dbReference>
<evidence type="ECO:0000256" key="1">
    <source>
        <dbReference type="ARBA" id="ARBA00004706"/>
    </source>
</evidence>
<dbReference type="EC" id="4.3.2.2" evidence="4 11"/>
<dbReference type="GO" id="GO:0070626">
    <property type="term" value="F:(S)-2-(5-amino-1-(5-phospho-D-ribosyl)imidazole-4-carboxamido) succinate lyase (fumarate-forming) activity"/>
    <property type="evidence" value="ECO:0007669"/>
    <property type="project" value="TreeGrafter"/>
</dbReference>
<comment type="catalytic activity">
    <reaction evidence="8">
        <text>(2S)-2-[5-amino-1-(5-phospho-beta-D-ribosyl)imidazole-4-carboxamido]succinate = 5-amino-1-(5-phospho-beta-D-ribosyl)imidazole-4-carboxamide + fumarate</text>
        <dbReference type="Rhea" id="RHEA:23920"/>
        <dbReference type="ChEBI" id="CHEBI:29806"/>
        <dbReference type="ChEBI" id="CHEBI:58443"/>
        <dbReference type="ChEBI" id="CHEBI:58475"/>
        <dbReference type="EC" id="4.3.2.2"/>
    </reaction>
    <physiologicalReaction direction="left-to-right" evidence="8">
        <dbReference type="Rhea" id="RHEA:23921"/>
    </physiologicalReaction>
</comment>
<dbReference type="EMBL" id="CP009920">
    <property type="protein sequence ID" value="AJI22762.1"/>
    <property type="molecule type" value="Genomic_DNA"/>
</dbReference>
<evidence type="ECO:0000256" key="5">
    <source>
        <dbReference type="ARBA" id="ARBA00017058"/>
    </source>
</evidence>
<dbReference type="InterPro" id="IPR024083">
    <property type="entry name" value="Fumarase/histidase_N"/>
</dbReference>
<dbReference type="Gene3D" id="1.10.40.30">
    <property type="entry name" value="Fumarase/aspartase (C-terminal domain)"/>
    <property type="match status" value="1"/>
</dbReference>
<dbReference type="SMART" id="SM00998">
    <property type="entry name" value="ADSL_C"/>
    <property type="match status" value="1"/>
</dbReference>
<dbReference type="AlphaFoldDB" id="A0A0B6ANR6"/>
<evidence type="ECO:0000313" key="14">
    <source>
        <dbReference type="EMBL" id="AJI22762.1"/>
    </source>
</evidence>
<evidence type="ECO:0000256" key="11">
    <source>
        <dbReference type="NCBIfam" id="TIGR00928"/>
    </source>
</evidence>
<reference evidence="14 15" key="1">
    <citation type="journal article" date="2015" name="Genome Announc.">
        <title>Complete genome sequences for 35 biothreat assay-relevant bacillus species.</title>
        <authorList>
            <person name="Johnson S.L."/>
            <person name="Daligault H.E."/>
            <person name="Davenport K.W."/>
            <person name="Jaissle J."/>
            <person name="Frey K.G."/>
            <person name="Ladner J.T."/>
            <person name="Broomall S.M."/>
            <person name="Bishop-Lilly K.A."/>
            <person name="Bruce D.C."/>
            <person name="Gibbons H.S."/>
            <person name="Coyne S.R."/>
            <person name="Lo C.C."/>
            <person name="Meincke L."/>
            <person name="Munk A.C."/>
            <person name="Koroleva G.I."/>
            <person name="Rosenzweig C.N."/>
            <person name="Palacios G.F."/>
            <person name="Redden C.L."/>
            <person name="Minogue T.D."/>
            <person name="Chain P.S."/>
        </authorList>
    </citation>
    <scope>NUCLEOTIDE SEQUENCE [LARGE SCALE GENOMIC DNA]</scope>
    <source>
        <strain evidence="15">ATCC 14581 / DSM 32 / JCM 2506 / NBRC 15308 / NCIMB 9376 / NCTC 10342 / NRRL B-14308 / VKM B-512</strain>
    </source>
</reference>
<dbReference type="GO" id="GO:0044208">
    <property type="term" value="P:'de novo' AMP biosynthetic process"/>
    <property type="evidence" value="ECO:0007669"/>
    <property type="project" value="UniProtKB-UniPathway"/>
</dbReference>
<comment type="pathway">
    <text evidence="2 12">Purine metabolism; AMP biosynthesis via de novo pathway; AMP from IMP: step 2/2.</text>
</comment>
<dbReference type="RefSeq" id="WP_034654674.1">
    <property type="nucleotide sequence ID" value="NZ_BCVB01000013.1"/>
</dbReference>
<dbReference type="InterPro" id="IPR000362">
    <property type="entry name" value="Fumarate_lyase_fam"/>
</dbReference>
<dbReference type="InterPro" id="IPR008948">
    <property type="entry name" value="L-Aspartase-like"/>
</dbReference>
<protein>
    <recommendedName>
        <fullName evidence="5 11">Adenylosuccinate lyase</fullName>
        <shortName evidence="12">ASL</shortName>
        <ecNumber evidence="4 11">4.3.2.2</ecNumber>
    </recommendedName>
    <alternativeName>
        <fullName evidence="9 12">Adenylosuccinase</fullName>
    </alternativeName>
</protein>
<dbReference type="PRINTS" id="PR00149">
    <property type="entry name" value="FUMRATELYASE"/>
</dbReference>
<accession>A0A0B6ANR6</accession>
<dbReference type="CDD" id="cd01360">
    <property type="entry name" value="Adenylsuccinate_lyase_1"/>
    <property type="match status" value="1"/>
</dbReference>
<dbReference type="GO" id="GO:0004018">
    <property type="term" value="F:N6-(1,2-dicarboxyethyl)AMP AMP-lyase (fumarate-forming) activity"/>
    <property type="evidence" value="ECO:0007669"/>
    <property type="project" value="UniProtKB-UniRule"/>
</dbReference>
<dbReference type="GO" id="GO:0006189">
    <property type="term" value="P:'de novo' IMP biosynthetic process"/>
    <property type="evidence" value="ECO:0007669"/>
    <property type="project" value="UniProtKB-UniPathway"/>
</dbReference>
<dbReference type="PRINTS" id="PR00145">
    <property type="entry name" value="ARGSUCLYASE"/>
</dbReference>
<dbReference type="PROSITE" id="PS00163">
    <property type="entry name" value="FUMARATE_LYASES"/>
    <property type="match status" value="1"/>
</dbReference>
<dbReference type="InterPro" id="IPR004769">
    <property type="entry name" value="Pur_lyase"/>
</dbReference>
<evidence type="ECO:0000256" key="12">
    <source>
        <dbReference type="RuleBase" id="RU361172"/>
    </source>
</evidence>
<dbReference type="InterPro" id="IPR022761">
    <property type="entry name" value="Fumarate_lyase_N"/>
</dbReference>
<dbReference type="HOGENOM" id="CLU_030949_0_1_9"/>
<evidence type="ECO:0000256" key="7">
    <source>
        <dbReference type="ARBA" id="ARBA00023239"/>
    </source>
</evidence>
<evidence type="ECO:0000259" key="13">
    <source>
        <dbReference type="SMART" id="SM00998"/>
    </source>
</evidence>
<dbReference type="Pfam" id="PF00206">
    <property type="entry name" value="Lyase_1"/>
    <property type="match status" value="1"/>
</dbReference>
<dbReference type="Gene3D" id="1.10.275.10">
    <property type="entry name" value="Fumarase/aspartase (N-terminal domain)"/>
    <property type="match status" value="1"/>
</dbReference>
<evidence type="ECO:0000313" key="15">
    <source>
        <dbReference type="Proteomes" id="UP000031829"/>
    </source>
</evidence>
<dbReference type="SUPFAM" id="SSF48557">
    <property type="entry name" value="L-aspartase-like"/>
    <property type="match status" value="1"/>
</dbReference>
<dbReference type="Proteomes" id="UP000031829">
    <property type="component" value="Chromosome"/>
</dbReference>
<dbReference type="KEGG" id="bmeg:BG04_2563"/>
<evidence type="ECO:0000256" key="8">
    <source>
        <dbReference type="ARBA" id="ARBA00024477"/>
    </source>
</evidence>
<dbReference type="GO" id="GO:0005829">
    <property type="term" value="C:cytosol"/>
    <property type="evidence" value="ECO:0007669"/>
    <property type="project" value="TreeGrafter"/>
</dbReference>
<dbReference type="UniPathway" id="UPA00074">
    <property type="reaction ID" value="UER00132"/>
</dbReference>
<evidence type="ECO:0000256" key="2">
    <source>
        <dbReference type="ARBA" id="ARBA00004734"/>
    </source>
</evidence>
<dbReference type="Pfam" id="PF10397">
    <property type="entry name" value="ADSL_C"/>
    <property type="match status" value="1"/>
</dbReference>
<dbReference type="FunFam" id="1.20.200.10:FF:000008">
    <property type="entry name" value="Adenylosuccinate lyase"/>
    <property type="match status" value="1"/>
</dbReference>
<evidence type="ECO:0000256" key="4">
    <source>
        <dbReference type="ARBA" id="ARBA00012339"/>
    </source>
</evidence>
<keyword evidence="7 12" id="KW-0456">Lyase</keyword>
<comment type="similarity">
    <text evidence="3 12">Belongs to the lyase 1 family. Adenylosuccinate lyase subfamily.</text>
</comment>
<comment type="pathway">
    <text evidence="1 12">Purine metabolism; IMP biosynthesis via de novo pathway; 5-amino-1-(5-phospho-D-ribosyl)imidazole-4-carboxamide from 5-amino-1-(5-phospho-D-ribosyl)imidazole-4-carboxylate: step 2/2.</text>
</comment>
<dbReference type="GeneID" id="93640634"/>
<evidence type="ECO:0000256" key="10">
    <source>
        <dbReference type="ARBA" id="ARBA00049115"/>
    </source>
</evidence>
<evidence type="ECO:0000256" key="9">
    <source>
        <dbReference type="ARBA" id="ARBA00030717"/>
    </source>
</evidence>
<dbReference type="InterPro" id="IPR019468">
    <property type="entry name" value="AdenyloSucc_lyase_C"/>
</dbReference>
<gene>
    <name evidence="14" type="primary">purB</name>
    <name evidence="14" type="ORF">BG04_2563</name>
</gene>
<dbReference type="Gene3D" id="1.20.200.10">
    <property type="entry name" value="Fumarase/aspartase (Central domain)"/>
    <property type="match status" value="1"/>
</dbReference>
<dbReference type="FunFam" id="1.10.275.10:FF:000006">
    <property type="entry name" value="Adenylosuccinate lyase"/>
    <property type="match status" value="1"/>
</dbReference>
<evidence type="ECO:0000256" key="3">
    <source>
        <dbReference type="ARBA" id="ARBA00008273"/>
    </source>
</evidence>
<dbReference type="UniPathway" id="UPA00075">
    <property type="reaction ID" value="UER00336"/>
</dbReference>
<feature type="domain" description="Adenylosuccinate lyase C-terminal" evidence="13">
    <location>
        <begin position="349"/>
        <end position="429"/>
    </location>
</feature>
<sequence length="430" mass="49538">MIERYTRPEMAAIWTEENKFKAWLEVEILACEAWSELGHIPKEDVKLIRQNASFDINRINEIELETRHDVVAFTRAVSETLGEERKWVHYGLTSTDVVDTALSYLLKQANEILLSDLERFVEVLKEKAQEHKYTVMMGRTHGVHAEPTTFGLKMGLWYEEMKRNLERLKRAAAEVEFGKMSGAVGTFANIDPFVEKYVCEKLGISPAPISTQTLQRDRHAHYMSVLALIATSIEKFAVEVRGLQKSETREVEEYFAKGQKGSSAMPHKRNPIGSENVTGLARLIRGYMVTAYDNVPLWHERDISHSSAERVILPDATIALNYMLNRFANIVKNLTVFPDNMKRNMDRTLGLIYSQRVLLTLINKGMVREEAYDLVQPKAMEAWETQVPFRSLIEGEERITRHLSPEEIEDCFDHKHHLKNVDMIFERLGL</sequence>
<comment type="catalytic activity">
    <reaction evidence="10">
        <text>N(6)-(1,2-dicarboxyethyl)-AMP = fumarate + AMP</text>
        <dbReference type="Rhea" id="RHEA:16853"/>
        <dbReference type="ChEBI" id="CHEBI:29806"/>
        <dbReference type="ChEBI" id="CHEBI:57567"/>
        <dbReference type="ChEBI" id="CHEBI:456215"/>
        <dbReference type="EC" id="4.3.2.2"/>
    </reaction>
    <physiologicalReaction direction="left-to-right" evidence="10">
        <dbReference type="Rhea" id="RHEA:16854"/>
    </physiologicalReaction>
</comment>